<dbReference type="EMBL" id="VIGB01000003">
    <property type="protein sequence ID" value="TQF02375.1"/>
    <property type="molecule type" value="Genomic_DNA"/>
</dbReference>
<evidence type="ECO:0000313" key="9">
    <source>
        <dbReference type="EMBL" id="TQF02375.1"/>
    </source>
</evidence>
<feature type="transmembrane region" description="Helical" evidence="7">
    <location>
        <begin position="26"/>
        <end position="54"/>
    </location>
</feature>
<dbReference type="RefSeq" id="WP_141633069.1">
    <property type="nucleotide sequence ID" value="NZ_VIGB01000003.1"/>
</dbReference>
<evidence type="ECO:0000256" key="4">
    <source>
        <dbReference type="ARBA" id="ARBA00022692"/>
    </source>
</evidence>
<evidence type="ECO:0000256" key="3">
    <source>
        <dbReference type="ARBA" id="ARBA00022475"/>
    </source>
</evidence>
<reference evidence="9 10" key="1">
    <citation type="submission" date="2019-06" db="EMBL/GenBank/DDBJ databases">
        <title>Description of Kitasatospora acidophila sp. nov. isolated from pine grove soil, and reclassification of Streptomyces novaecaesareae to Kitasatospora novaeceasareae comb. nov.</title>
        <authorList>
            <person name="Kim M.J."/>
        </authorList>
    </citation>
    <scope>NUCLEOTIDE SEQUENCE [LARGE SCALE GENOMIC DNA]</scope>
    <source>
        <strain evidence="9 10">MMS16-CNU292</strain>
    </source>
</reference>
<evidence type="ECO:0000256" key="5">
    <source>
        <dbReference type="ARBA" id="ARBA00022989"/>
    </source>
</evidence>
<gene>
    <name evidence="9" type="ORF">E6W39_08930</name>
</gene>
<comment type="caution">
    <text evidence="9">The sequence shown here is derived from an EMBL/GenBank/DDBJ whole genome shotgun (WGS) entry which is preliminary data.</text>
</comment>
<name>A0A540W024_9ACTN</name>
<dbReference type="Pfam" id="PF09335">
    <property type="entry name" value="VTT_dom"/>
    <property type="match status" value="1"/>
</dbReference>
<sequence length="216" mass="23464">MTPAPSGGELPGPLAALAPFLEHYGYLAVGLLVLLDNAAIPVPGQTVLILAAVYAGAGRLSLAGVVAIALLAAVLGGCAGYLLGRYGGRALVHRYGRYVALTEDRQHKAEAFFNRNGGKVVLIARFVDGLRQTYGIIAGTTEMAWRRFMLWNVLGAVLWVGAWSTAGYLAGGNINEVYRQALRYQLFLLIALVVLVLAWLLRRLLRRRRAAHERQR</sequence>
<evidence type="ECO:0000259" key="8">
    <source>
        <dbReference type="Pfam" id="PF09335"/>
    </source>
</evidence>
<keyword evidence="5 7" id="KW-1133">Transmembrane helix</keyword>
<evidence type="ECO:0000256" key="1">
    <source>
        <dbReference type="ARBA" id="ARBA00004651"/>
    </source>
</evidence>
<feature type="domain" description="VTT" evidence="8">
    <location>
        <begin position="42"/>
        <end position="168"/>
    </location>
</feature>
<comment type="similarity">
    <text evidence="2">Belongs to the DedA family.</text>
</comment>
<accession>A0A540W024</accession>
<dbReference type="PANTHER" id="PTHR42709">
    <property type="entry name" value="ALKALINE PHOSPHATASE LIKE PROTEIN"/>
    <property type="match status" value="1"/>
</dbReference>
<feature type="transmembrane region" description="Helical" evidence="7">
    <location>
        <begin position="182"/>
        <end position="201"/>
    </location>
</feature>
<dbReference type="Proteomes" id="UP000319103">
    <property type="component" value="Unassembled WGS sequence"/>
</dbReference>
<proteinExistence type="inferred from homology"/>
<keyword evidence="4 7" id="KW-0812">Transmembrane</keyword>
<evidence type="ECO:0000313" key="10">
    <source>
        <dbReference type="Proteomes" id="UP000319103"/>
    </source>
</evidence>
<keyword evidence="10" id="KW-1185">Reference proteome</keyword>
<protein>
    <submittedName>
        <fullName evidence="9">DedA family protein</fullName>
    </submittedName>
</protein>
<organism evidence="9 10">
    <name type="scientific">Kitasatospora acidiphila</name>
    <dbReference type="NCBI Taxonomy" id="2567942"/>
    <lineage>
        <taxon>Bacteria</taxon>
        <taxon>Bacillati</taxon>
        <taxon>Actinomycetota</taxon>
        <taxon>Actinomycetes</taxon>
        <taxon>Kitasatosporales</taxon>
        <taxon>Streptomycetaceae</taxon>
        <taxon>Kitasatospora</taxon>
    </lineage>
</organism>
<comment type="subcellular location">
    <subcellularLocation>
        <location evidence="1">Cell membrane</location>
        <topology evidence="1">Multi-pass membrane protein</topology>
    </subcellularLocation>
</comment>
<feature type="transmembrane region" description="Helical" evidence="7">
    <location>
        <begin position="60"/>
        <end position="84"/>
    </location>
</feature>
<dbReference type="InterPro" id="IPR032816">
    <property type="entry name" value="VTT_dom"/>
</dbReference>
<keyword evidence="6 7" id="KW-0472">Membrane</keyword>
<dbReference type="PANTHER" id="PTHR42709:SF6">
    <property type="entry name" value="UNDECAPRENYL PHOSPHATE TRANSPORTER A"/>
    <property type="match status" value="1"/>
</dbReference>
<evidence type="ECO:0000256" key="6">
    <source>
        <dbReference type="ARBA" id="ARBA00023136"/>
    </source>
</evidence>
<keyword evidence="3" id="KW-1003">Cell membrane</keyword>
<evidence type="ECO:0000256" key="2">
    <source>
        <dbReference type="ARBA" id="ARBA00010792"/>
    </source>
</evidence>
<evidence type="ECO:0000256" key="7">
    <source>
        <dbReference type="SAM" id="Phobius"/>
    </source>
</evidence>
<dbReference type="AlphaFoldDB" id="A0A540W024"/>
<dbReference type="InterPro" id="IPR051311">
    <property type="entry name" value="DedA_domain"/>
</dbReference>
<dbReference type="OrthoDB" id="9813426at2"/>
<dbReference type="GO" id="GO:0005886">
    <property type="term" value="C:plasma membrane"/>
    <property type="evidence" value="ECO:0007669"/>
    <property type="project" value="UniProtKB-SubCell"/>
</dbReference>
<feature type="transmembrane region" description="Helical" evidence="7">
    <location>
        <begin position="148"/>
        <end position="170"/>
    </location>
</feature>